<reference evidence="6" key="1">
    <citation type="submission" date="2006-08" db="EMBL/GenBank/DDBJ databases">
        <title>Complete sequence of Alkalilimnicola ehrilichei MLHE-1.</title>
        <authorList>
            <person name="Copeland A."/>
            <person name="Lucas S."/>
            <person name="Lapidus A."/>
            <person name="Barry K."/>
            <person name="Detter J.C."/>
            <person name="Glavina del Rio T."/>
            <person name="Hammon N."/>
            <person name="Israni S."/>
            <person name="Dalin E."/>
            <person name="Tice H."/>
            <person name="Pitluck S."/>
            <person name="Sims D."/>
            <person name="Brettin T."/>
            <person name="Bruce D."/>
            <person name="Han C."/>
            <person name="Tapia R."/>
            <person name="Gilna P."/>
            <person name="Schmutz J."/>
            <person name="Larimer F."/>
            <person name="Land M."/>
            <person name="Hauser L."/>
            <person name="Kyrpides N."/>
            <person name="Mikhailova N."/>
            <person name="Oremland R.S."/>
            <person name="Hoeft S.E."/>
            <person name="Switzer-Blum J."/>
            <person name="Kulp T."/>
            <person name="King G."/>
            <person name="Tabita R."/>
            <person name="Witte B."/>
            <person name="Santini J.M."/>
            <person name="Basu P."/>
            <person name="Hollibaugh J.T."/>
            <person name="Xie G."/>
            <person name="Stolz J.F."/>
            <person name="Richardson P."/>
        </authorList>
    </citation>
    <scope>NUCLEOTIDE SEQUENCE [LARGE SCALE GENOMIC DNA]</scope>
    <source>
        <strain evidence="6">ATCC BAA-1101 / DSM 17681 / MLHE-1</strain>
    </source>
</reference>
<dbReference type="InterPro" id="IPR022367">
    <property type="entry name" value="2-oxoacid/accept_OxRdtase_asu"/>
</dbReference>
<evidence type="ECO:0000256" key="1">
    <source>
        <dbReference type="ARBA" id="ARBA00023002"/>
    </source>
</evidence>
<dbReference type="InterPro" id="IPR029061">
    <property type="entry name" value="THDP-binding"/>
</dbReference>
<dbReference type="NCBIfam" id="TIGR03710">
    <property type="entry name" value="OAFO_sf"/>
    <property type="match status" value="1"/>
</dbReference>
<dbReference type="CDD" id="cd07034">
    <property type="entry name" value="TPP_PYR_PFOR_IOR-alpha_like"/>
    <property type="match status" value="1"/>
</dbReference>
<evidence type="ECO:0000259" key="3">
    <source>
        <dbReference type="Pfam" id="PF01855"/>
    </source>
</evidence>
<feature type="domain" description="Pyruvate flavodoxin/ferredoxin oxidoreductase pyrimidine binding" evidence="3">
    <location>
        <begin position="271"/>
        <end position="477"/>
    </location>
</feature>
<dbReference type="Pfam" id="PF17147">
    <property type="entry name" value="PFOR_II"/>
    <property type="match status" value="1"/>
</dbReference>
<dbReference type="InterPro" id="IPR002869">
    <property type="entry name" value="Pyrv_flavodox_OxRed_cen"/>
</dbReference>
<proteinExistence type="predicted"/>
<dbReference type="Gene3D" id="3.40.920.10">
    <property type="entry name" value="Pyruvate-ferredoxin oxidoreductase, PFOR, domain III"/>
    <property type="match status" value="1"/>
</dbReference>
<dbReference type="Proteomes" id="UP000001962">
    <property type="component" value="Chromosome"/>
</dbReference>
<dbReference type="GO" id="GO:0016903">
    <property type="term" value="F:oxidoreductase activity, acting on the aldehyde or oxo group of donors"/>
    <property type="evidence" value="ECO:0007669"/>
    <property type="project" value="InterPro"/>
</dbReference>
<keyword evidence="1" id="KW-0560">Oxidoreductase</keyword>
<dbReference type="Pfam" id="PF01558">
    <property type="entry name" value="POR"/>
    <property type="match status" value="1"/>
</dbReference>
<evidence type="ECO:0000313" key="5">
    <source>
        <dbReference type="EMBL" id="ABI56142.1"/>
    </source>
</evidence>
<dbReference type="PANTHER" id="PTHR32154">
    <property type="entry name" value="PYRUVATE-FLAVODOXIN OXIDOREDUCTASE-RELATED"/>
    <property type="match status" value="1"/>
</dbReference>
<dbReference type="RefSeq" id="WP_011628537.1">
    <property type="nucleotide sequence ID" value="NC_008340.1"/>
</dbReference>
<dbReference type="eggNOG" id="COG0674">
    <property type="taxonomic scope" value="Bacteria"/>
</dbReference>
<dbReference type="SUPFAM" id="SSF52922">
    <property type="entry name" value="TK C-terminal domain-like"/>
    <property type="match status" value="1"/>
</dbReference>
<sequence>MPQQEQDHTSATLTTAASTDRAVVVRFAGDSGDGMQLTGSQFTRTTAMAGHDLATLPSFPAEIRAPAGTPFGVSSFQIQFGADRVATPGDAPEVLVAMNPAALAVNLPDLAAAGTVILNSGGFSKRNLAKAGYAQDPRDDGTLDGFQVIELDIARLTKEAVKPFGLSQAEALRCKNLWALGLTYWMYGHDPAATLTWIDEKFAARDRLREANRAALLAGHAYGETAELGATLPRRAVAPRQRAPGLYRTVTGAEGLTWGLLAGSARADLPMVFASYPITPASNLLHLMADIECEGLRTLQAEDEIAAACAAIGASYSGALGVTASSGPGIALKTEALGLAVSAELPLVVVNCQRGGPSTGLPTKTEQSDLYQALYGRHGDAPLAVLAAATPGDCFEVAVEAVRLATRYMVPVMVLADGYLVNAAEPWRVPDVNGLAHFPVHFRTDDPEGFQPYQRDPATGARPWVRPGTPDLEHRIGGLEKAEGSGHIAYEPENHQRMTDARAAKVAGIARDIPAQTVAAGDGDGRLAVVGWGSTYGALNQAVHRARAQGSAVDHIHLRYLSPFPANLGELLGRYDHVLVPELNNGQLVNVLRARFGIDARSLGQVTGQPFKVGRIEDAITSILEATA</sequence>
<dbReference type="KEGG" id="aeh:Mlg_0788"/>
<dbReference type="OrthoDB" id="9794954at2"/>
<dbReference type="Gene3D" id="3.40.50.920">
    <property type="match status" value="1"/>
</dbReference>
<dbReference type="InterPro" id="IPR009014">
    <property type="entry name" value="Transketo_C/PFOR_II"/>
</dbReference>
<dbReference type="InterPro" id="IPR033412">
    <property type="entry name" value="PFOR_II"/>
</dbReference>
<keyword evidence="5" id="KW-0670">Pyruvate</keyword>
<dbReference type="InterPro" id="IPR002880">
    <property type="entry name" value="Pyrv_Fd/Flavodoxin_OxRdtase_N"/>
</dbReference>
<dbReference type="InterPro" id="IPR050722">
    <property type="entry name" value="Pyruvate:ferred/Flavod_OxRd"/>
</dbReference>
<dbReference type="SUPFAM" id="SSF52518">
    <property type="entry name" value="Thiamin diphosphate-binding fold (THDP-binding)"/>
    <property type="match status" value="1"/>
</dbReference>
<name>Q0AAJ5_ALKEH</name>
<dbReference type="AlphaFoldDB" id="Q0AAJ5"/>
<protein>
    <submittedName>
        <fullName evidence="5">Pyruvate flavodoxin/ferredoxin oxidoreductase domain protein</fullName>
    </submittedName>
</protein>
<evidence type="ECO:0000259" key="4">
    <source>
        <dbReference type="Pfam" id="PF17147"/>
    </source>
</evidence>
<dbReference type="HOGENOM" id="CLU_017038_1_0_6"/>
<feature type="domain" description="Pyruvate:ferredoxin oxidoreductase core" evidence="4">
    <location>
        <begin position="528"/>
        <end position="590"/>
    </location>
</feature>
<dbReference type="Pfam" id="PF01855">
    <property type="entry name" value="POR_N"/>
    <property type="match status" value="1"/>
</dbReference>
<feature type="domain" description="Pyruvate/ketoisovalerate oxidoreductase catalytic" evidence="2">
    <location>
        <begin position="32"/>
        <end position="220"/>
    </location>
</feature>
<evidence type="ECO:0000313" key="6">
    <source>
        <dbReference type="Proteomes" id="UP000001962"/>
    </source>
</evidence>
<evidence type="ECO:0000259" key="2">
    <source>
        <dbReference type="Pfam" id="PF01558"/>
    </source>
</evidence>
<dbReference type="eggNOG" id="COG1014">
    <property type="taxonomic scope" value="Bacteria"/>
</dbReference>
<keyword evidence="6" id="KW-1185">Reference proteome</keyword>
<dbReference type="Gene3D" id="3.40.50.970">
    <property type="match status" value="1"/>
</dbReference>
<dbReference type="GO" id="GO:0006979">
    <property type="term" value="P:response to oxidative stress"/>
    <property type="evidence" value="ECO:0007669"/>
    <property type="project" value="TreeGrafter"/>
</dbReference>
<accession>Q0AAJ5</accession>
<gene>
    <name evidence="5" type="ordered locus">Mlg_0788</name>
</gene>
<dbReference type="InterPro" id="IPR019752">
    <property type="entry name" value="Pyrv/ketoisovalerate_OxRed_cat"/>
</dbReference>
<dbReference type="FunFam" id="3.40.50.970:FF:000022">
    <property type="entry name" value="2-oxoglutarate ferredoxin oxidoreductase alpha subunit"/>
    <property type="match status" value="1"/>
</dbReference>
<dbReference type="PANTHER" id="PTHR32154:SF20">
    <property type="entry name" value="2-OXOGLUTARATE OXIDOREDUCTASE SUBUNIT KORA"/>
    <property type="match status" value="1"/>
</dbReference>
<dbReference type="EMBL" id="CP000453">
    <property type="protein sequence ID" value="ABI56142.1"/>
    <property type="molecule type" value="Genomic_DNA"/>
</dbReference>
<organism evidence="5 6">
    <name type="scientific">Alkalilimnicola ehrlichii (strain ATCC BAA-1101 / DSM 17681 / MLHE-1)</name>
    <dbReference type="NCBI Taxonomy" id="187272"/>
    <lineage>
        <taxon>Bacteria</taxon>
        <taxon>Pseudomonadati</taxon>
        <taxon>Pseudomonadota</taxon>
        <taxon>Gammaproteobacteria</taxon>
        <taxon>Chromatiales</taxon>
        <taxon>Ectothiorhodospiraceae</taxon>
        <taxon>Alkalilimnicola</taxon>
    </lineage>
</organism>